<evidence type="ECO:0000256" key="1">
    <source>
        <dbReference type="ARBA" id="ARBA00004651"/>
    </source>
</evidence>
<dbReference type="EMBL" id="CP036434">
    <property type="protein sequence ID" value="QDV08260.1"/>
    <property type="molecule type" value="Genomic_DNA"/>
</dbReference>
<reference evidence="9 10" key="1">
    <citation type="submission" date="2019-02" db="EMBL/GenBank/DDBJ databases">
        <title>Deep-cultivation of Planctomycetes and their phenomic and genomic characterization uncovers novel biology.</title>
        <authorList>
            <person name="Wiegand S."/>
            <person name="Jogler M."/>
            <person name="Boedeker C."/>
            <person name="Pinto D."/>
            <person name="Vollmers J."/>
            <person name="Rivas-Marin E."/>
            <person name="Kohn T."/>
            <person name="Peeters S.H."/>
            <person name="Heuer A."/>
            <person name="Rast P."/>
            <person name="Oberbeckmann S."/>
            <person name="Bunk B."/>
            <person name="Jeske O."/>
            <person name="Meyerdierks A."/>
            <person name="Storesund J.E."/>
            <person name="Kallscheuer N."/>
            <person name="Luecker S."/>
            <person name="Lage O.M."/>
            <person name="Pohl T."/>
            <person name="Merkel B.J."/>
            <person name="Hornburger P."/>
            <person name="Mueller R.-W."/>
            <person name="Bruemmer F."/>
            <person name="Labrenz M."/>
            <person name="Spormann A.M."/>
            <person name="Op den Camp H."/>
            <person name="Overmann J."/>
            <person name="Amann R."/>
            <person name="Jetten M.S.M."/>
            <person name="Mascher T."/>
            <person name="Medema M.H."/>
            <person name="Devos D.P."/>
            <person name="Kaster A.-K."/>
            <person name="Ovreas L."/>
            <person name="Rohde M."/>
            <person name="Galperin M.Y."/>
            <person name="Jogler C."/>
        </authorList>
    </citation>
    <scope>NUCLEOTIDE SEQUENCE [LARGE SCALE GENOMIC DNA]</scope>
    <source>
        <strain evidence="9 10">Poly30</strain>
    </source>
</reference>
<feature type="transmembrane region" description="Helical" evidence="7">
    <location>
        <begin position="479"/>
        <end position="505"/>
    </location>
</feature>
<dbReference type="PANTHER" id="PTHR30465:SF0">
    <property type="entry name" value="OLIGOPEPTIDE TRANSPORT SYSTEM PERMEASE PROTEIN APPB"/>
    <property type="match status" value="1"/>
</dbReference>
<evidence type="ECO:0000256" key="2">
    <source>
        <dbReference type="ARBA" id="ARBA00022448"/>
    </source>
</evidence>
<keyword evidence="10" id="KW-1185">Reference proteome</keyword>
<feature type="transmembrane region" description="Helical" evidence="7">
    <location>
        <begin position="9"/>
        <end position="30"/>
    </location>
</feature>
<dbReference type="Proteomes" id="UP000320390">
    <property type="component" value="Chromosome"/>
</dbReference>
<proteinExistence type="inferred from homology"/>
<dbReference type="GO" id="GO:0005886">
    <property type="term" value="C:plasma membrane"/>
    <property type="evidence" value="ECO:0007669"/>
    <property type="project" value="UniProtKB-SubCell"/>
</dbReference>
<evidence type="ECO:0000256" key="4">
    <source>
        <dbReference type="ARBA" id="ARBA00022692"/>
    </source>
</evidence>
<dbReference type="InterPro" id="IPR035906">
    <property type="entry name" value="MetI-like_sf"/>
</dbReference>
<evidence type="ECO:0000256" key="5">
    <source>
        <dbReference type="ARBA" id="ARBA00022989"/>
    </source>
</evidence>
<evidence type="ECO:0000313" key="9">
    <source>
        <dbReference type="EMBL" id="QDV08260.1"/>
    </source>
</evidence>
<organism evidence="9 10">
    <name type="scientific">Saltatorellus ferox</name>
    <dbReference type="NCBI Taxonomy" id="2528018"/>
    <lineage>
        <taxon>Bacteria</taxon>
        <taxon>Pseudomonadati</taxon>
        <taxon>Planctomycetota</taxon>
        <taxon>Planctomycetia</taxon>
        <taxon>Planctomycetia incertae sedis</taxon>
        <taxon>Saltatorellus</taxon>
    </lineage>
</organism>
<dbReference type="InterPro" id="IPR045621">
    <property type="entry name" value="BPD_transp_1_N"/>
</dbReference>
<evidence type="ECO:0000256" key="6">
    <source>
        <dbReference type="ARBA" id="ARBA00023136"/>
    </source>
</evidence>
<dbReference type="Gene3D" id="1.10.3720.10">
    <property type="entry name" value="MetI-like"/>
    <property type="match status" value="1"/>
</dbReference>
<dbReference type="Pfam" id="PF00528">
    <property type="entry name" value="BPD_transp_1"/>
    <property type="match status" value="1"/>
</dbReference>
<feature type="transmembrane region" description="Helical" evidence="7">
    <location>
        <begin position="286"/>
        <end position="306"/>
    </location>
</feature>
<dbReference type="Pfam" id="PF19300">
    <property type="entry name" value="BPD_transp_1_N"/>
    <property type="match status" value="1"/>
</dbReference>
<feature type="transmembrane region" description="Helical" evidence="7">
    <location>
        <begin position="318"/>
        <end position="342"/>
    </location>
</feature>
<keyword evidence="5 7" id="KW-1133">Transmembrane helix</keyword>
<keyword evidence="2 7" id="KW-0813">Transport</keyword>
<name>A0A518EVZ1_9BACT</name>
<keyword evidence="6 7" id="KW-0472">Membrane</keyword>
<sequence length="512" mass="56017">MIAFILRRLLLMIPTTIGVALVIFSLYHIAPGDPALIAIGSQADATAGGGGDGDSRIDQFRREHGLDRAFFVQFFDYIGPFNLSPDGHPWFTSPRTERKIEDVEVEGRDTPVRQGLPAEIEPLYSTTDAERETLTTLVANVTSSDETTDPGRADAAMADLVAYAGQSADNRDEAVAAMMQGLFSLKLGGSTDEPGIVRLDATLEKVTGVDIQASLEYFDAALFEKDGVRHLLKSWFAWYYRDGGGYRVRNRGEQRFGGLLTGELGLEMQSKASVGDELKKRLKVTVPLSLVSVILSYLIALPLGIISVRRQGTRVDGALTVGLFVLYSIPMFWAGLMLILAFGKGGLTADGLLPILGLHDKDAASFGPIRYAWDVVLHSILPIATLTYGSLAYLSRQMRAGMLEVIRQDYIRTARAKGLSDDRVVYKHALRNSMIPVLTLLASILPILIGGSVIVELIFDIPGMGQYAYQGLLRRDFNIVMATTLFVGVMTQFGILFSDIAYSLVDPRIRLN</sequence>
<comment type="subcellular location">
    <subcellularLocation>
        <location evidence="1 7">Cell membrane</location>
        <topology evidence="1 7">Multi-pass membrane protein</topology>
    </subcellularLocation>
</comment>
<dbReference type="PROSITE" id="PS50928">
    <property type="entry name" value="ABC_TM1"/>
    <property type="match status" value="1"/>
</dbReference>
<keyword evidence="3" id="KW-1003">Cell membrane</keyword>
<dbReference type="CDD" id="cd06261">
    <property type="entry name" value="TM_PBP2"/>
    <property type="match status" value="1"/>
</dbReference>
<dbReference type="SUPFAM" id="SSF161098">
    <property type="entry name" value="MetI-like"/>
    <property type="match status" value="1"/>
</dbReference>
<keyword evidence="4 7" id="KW-0812">Transmembrane</keyword>
<feature type="transmembrane region" description="Helical" evidence="7">
    <location>
        <begin position="375"/>
        <end position="394"/>
    </location>
</feature>
<dbReference type="InterPro" id="IPR000515">
    <property type="entry name" value="MetI-like"/>
</dbReference>
<feature type="transmembrane region" description="Helical" evidence="7">
    <location>
        <begin position="437"/>
        <end position="459"/>
    </location>
</feature>
<evidence type="ECO:0000313" key="10">
    <source>
        <dbReference type="Proteomes" id="UP000320390"/>
    </source>
</evidence>
<protein>
    <submittedName>
        <fullName evidence="9">Dipeptide transport system permease protein DppB</fullName>
    </submittedName>
</protein>
<dbReference type="GO" id="GO:0055085">
    <property type="term" value="P:transmembrane transport"/>
    <property type="evidence" value="ECO:0007669"/>
    <property type="project" value="InterPro"/>
</dbReference>
<accession>A0A518EVZ1</accession>
<gene>
    <name evidence="9" type="primary">dppB</name>
    <name evidence="9" type="ORF">Poly30_37960</name>
</gene>
<evidence type="ECO:0000256" key="7">
    <source>
        <dbReference type="RuleBase" id="RU363032"/>
    </source>
</evidence>
<comment type="similarity">
    <text evidence="7">Belongs to the binding-protein-dependent transport system permease family.</text>
</comment>
<dbReference type="AlphaFoldDB" id="A0A518EVZ1"/>
<evidence type="ECO:0000256" key="3">
    <source>
        <dbReference type="ARBA" id="ARBA00022475"/>
    </source>
</evidence>
<feature type="domain" description="ABC transmembrane type-1" evidence="8">
    <location>
        <begin position="282"/>
        <end position="498"/>
    </location>
</feature>
<dbReference type="PANTHER" id="PTHR30465">
    <property type="entry name" value="INNER MEMBRANE ABC TRANSPORTER"/>
    <property type="match status" value="1"/>
</dbReference>
<evidence type="ECO:0000259" key="8">
    <source>
        <dbReference type="PROSITE" id="PS50928"/>
    </source>
</evidence>